<feature type="binding site" evidence="5">
    <location>
        <position position="217"/>
    </location>
    <ligand>
        <name>NAD(+)</name>
        <dbReference type="ChEBI" id="CHEBI:57540"/>
    </ligand>
</feature>
<dbReference type="CDD" id="cd01076">
    <property type="entry name" value="NAD_bind_1_Glu_DH"/>
    <property type="match status" value="1"/>
</dbReference>
<evidence type="ECO:0000256" key="7">
    <source>
        <dbReference type="RuleBase" id="RU004417"/>
    </source>
</evidence>
<dbReference type="SUPFAM" id="SSF53223">
    <property type="entry name" value="Aminoacid dehydrogenase-like, N-terminal domain"/>
    <property type="match status" value="1"/>
</dbReference>
<dbReference type="PIRSF" id="PIRSF000185">
    <property type="entry name" value="Glu_DH"/>
    <property type="match status" value="1"/>
</dbReference>
<dbReference type="InterPro" id="IPR006095">
    <property type="entry name" value="Glu/Leu/Phe/Val/Trp_DH"/>
</dbReference>
<dbReference type="InterPro" id="IPR036291">
    <property type="entry name" value="NAD(P)-bd_dom_sf"/>
</dbReference>
<feature type="domain" description="Glutamate/phenylalanine/leucine/valine/L-tryptophan dehydrogenase C-terminal" evidence="8">
    <location>
        <begin position="180"/>
        <end position="409"/>
    </location>
</feature>
<feature type="binding site" evidence="5">
    <location>
        <position position="345"/>
    </location>
    <ligand>
        <name>substrate</name>
    </ligand>
</feature>
<feature type="binding site" evidence="5">
    <location>
        <position position="187"/>
    </location>
    <ligand>
        <name>NAD(+)</name>
        <dbReference type="ChEBI" id="CHEBI:57540"/>
    </ligand>
</feature>
<dbReference type="PATRIC" id="fig|1618979.3.peg.342"/>
<dbReference type="SUPFAM" id="SSF51735">
    <property type="entry name" value="NAD(P)-binding Rossmann-fold domains"/>
    <property type="match status" value="1"/>
</dbReference>
<gene>
    <name evidence="9" type="ORF">UY76_C0020G0005</name>
</gene>
<sequence>MNNPFQNALSQLSRATSLVSFSPDFLTRVAHPDRQIRISIPVKMDDGSLKVFEGYRVQFNNARGPYKGGIRYHQDTDIEEVKALAFWMALKCAVANIPMGGGKGGVTVNPKELSKRELEALSRQWMRRMSDVVGPQKDVPAPDVNTTPEIMAWMADEFAKATGDTTGAVITGKPLEAGGSEGRGTATAQGGFYVFEALREKLGLPGSCRVVIQGFGNAGEHAADIWSRAGHKIVATSDSKGAVRNPNGLDIATLYDHKKATGSVVGFAGTETIDGAELLFQECDVLIPAALENQIREDNASRVQAKVVFELANGPTTPEADDHLFARGIPVVPDILANSGGVTVSTFEWEQNLKGEHWSEVDVFAKLKMIMEKEAVEIFEKASNLKTDLRRAAFIIALGRIQSAMEQKTVSHKTVA</sequence>
<evidence type="ECO:0000256" key="4">
    <source>
        <dbReference type="PIRSR" id="PIRSR000185-1"/>
    </source>
</evidence>
<dbReference type="InterPro" id="IPR006096">
    <property type="entry name" value="Glu/Leu/Phe/Val/Trp_DH_C"/>
</dbReference>
<dbReference type="InterPro" id="IPR006097">
    <property type="entry name" value="Glu/Leu/Phe/Val/Trp_DH_dimer"/>
</dbReference>
<organism evidence="9 10">
    <name type="scientific">Candidatus Uhrbacteria bacterium GW2011_GWA2_52_8d</name>
    <dbReference type="NCBI Taxonomy" id="1618979"/>
    <lineage>
        <taxon>Bacteria</taxon>
        <taxon>Candidatus Uhriibacteriota</taxon>
    </lineage>
</organism>
<comment type="similarity">
    <text evidence="1 3 7">Belongs to the Glu/Leu/Phe/Val dehydrogenases family.</text>
</comment>
<proteinExistence type="inferred from homology"/>
<dbReference type="PROSITE" id="PS00074">
    <property type="entry name" value="GLFV_DEHYDROGENASE"/>
    <property type="match status" value="1"/>
</dbReference>
<evidence type="ECO:0000313" key="10">
    <source>
        <dbReference type="Proteomes" id="UP000034054"/>
    </source>
</evidence>
<feature type="site" description="Important for catalysis" evidence="6">
    <location>
        <position position="143"/>
    </location>
</feature>
<keyword evidence="5" id="KW-0547">Nucleotide-binding</keyword>
<dbReference type="EMBL" id="LCRH01000020">
    <property type="protein sequence ID" value="KKW32672.1"/>
    <property type="molecule type" value="Genomic_DNA"/>
</dbReference>
<dbReference type="Gene3D" id="3.40.50.720">
    <property type="entry name" value="NAD(P)-binding Rossmann-like Domain"/>
    <property type="match status" value="1"/>
</dbReference>
<dbReference type="PRINTS" id="PR00082">
    <property type="entry name" value="GLFDHDRGNASE"/>
</dbReference>
<feature type="active site" description="Proton donor" evidence="4">
    <location>
        <position position="103"/>
    </location>
</feature>
<evidence type="ECO:0000256" key="2">
    <source>
        <dbReference type="ARBA" id="ARBA00023002"/>
    </source>
</evidence>
<name>A0A0G1ZWE5_9BACT</name>
<evidence type="ECO:0000256" key="3">
    <source>
        <dbReference type="PIRNR" id="PIRNR000185"/>
    </source>
</evidence>
<dbReference type="Pfam" id="PF00208">
    <property type="entry name" value="ELFV_dehydrog"/>
    <property type="match status" value="1"/>
</dbReference>
<dbReference type="InterPro" id="IPR033524">
    <property type="entry name" value="Glu/Leu/Phe/Val_DH_AS"/>
</dbReference>
<dbReference type="Proteomes" id="UP000034054">
    <property type="component" value="Unassembled WGS sequence"/>
</dbReference>
<feature type="binding site" evidence="5">
    <location>
        <position position="91"/>
    </location>
    <ligand>
        <name>substrate</name>
    </ligand>
</feature>
<keyword evidence="5" id="KW-0520">NAD</keyword>
<dbReference type="Gene3D" id="3.40.50.10860">
    <property type="entry name" value="Leucine Dehydrogenase, chain A, domain 1"/>
    <property type="match status" value="1"/>
</dbReference>
<accession>A0A0G1ZWE5</accession>
<comment type="caution">
    <text evidence="9">The sequence shown here is derived from an EMBL/GenBank/DDBJ whole genome shotgun (WGS) entry which is preliminary data.</text>
</comment>
<dbReference type="InterPro" id="IPR014362">
    <property type="entry name" value="Glu_DH"/>
</dbReference>
<dbReference type="PANTHER" id="PTHR11606">
    <property type="entry name" value="GLUTAMATE DEHYDROGENASE"/>
    <property type="match status" value="1"/>
</dbReference>
<dbReference type="PANTHER" id="PTHR11606:SF13">
    <property type="entry name" value="GLUTAMATE DEHYDROGENASE 1, MITOCHONDRIAL"/>
    <property type="match status" value="1"/>
</dbReference>
<dbReference type="InterPro" id="IPR046346">
    <property type="entry name" value="Aminoacid_DH-like_N_sf"/>
</dbReference>
<evidence type="ECO:0000256" key="5">
    <source>
        <dbReference type="PIRSR" id="PIRSR000185-2"/>
    </source>
</evidence>
<feature type="binding site" evidence="5">
    <location>
        <position position="67"/>
    </location>
    <ligand>
        <name>substrate</name>
    </ligand>
</feature>
<evidence type="ECO:0000259" key="8">
    <source>
        <dbReference type="SMART" id="SM00839"/>
    </source>
</evidence>
<dbReference type="Pfam" id="PF02812">
    <property type="entry name" value="ELFV_dehydrog_N"/>
    <property type="match status" value="1"/>
</dbReference>
<evidence type="ECO:0000313" key="9">
    <source>
        <dbReference type="EMBL" id="KKW32672.1"/>
    </source>
</evidence>
<protein>
    <recommendedName>
        <fullName evidence="3">Glutamate dehydrogenase</fullName>
    </recommendedName>
</protein>
<dbReference type="GO" id="GO:0004352">
    <property type="term" value="F:glutamate dehydrogenase (NAD+) activity"/>
    <property type="evidence" value="ECO:0007669"/>
    <property type="project" value="TreeGrafter"/>
</dbReference>
<dbReference type="GO" id="GO:0000166">
    <property type="term" value="F:nucleotide binding"/>
    <property type="evidence" value="ECO:0007669"/>
    <property type="project" value="UniProtKB-KW"/>
</dbReference>
<keyword evidence="2 3" id="KW-0560">Oxidoreductase</keyword>
<evidence type="ECO:0000256" key="6">
    <source>
        <dbReference type="PIRSR" id="PIRSR000185-3"/>
    </source>
</evidence>
<reference evidence="9 10" key="1">
    <citation type="journal article" date="2015" name="Nature">
        <title>rRNA introns, odd ribosomes, and small enigmatic genomes across a large radiation of phyla.</title>
        <authorList>
            <person name="Brown C.T."/>
            <person name="Hug L.A."/>
            <person name="Thomas B.C."/>
            <person name="Sharon I."/>
            <person name="Castelle C.J."/>
            <person name="Singh A."/>
            <person name="Wilkins M.J."/>
            <person name="Williams K.H."/>
            <person name="Banfield J.F."/>
        </authorList>
    </citation>
    <scope>NUCLEOTIDE SEQUENCE [LARGE SCALE GENOMIC DNA]</scope>
</reference>
<dbReference type="GO" id="GO:0006538">
    <property type="term" value="P:L-glutamate catabolic process"/>
    <property type="evidence" value="ECO:0007669"/>
    <property type="project" value="TreeGrafter"/>
</dbReference>
<evidence type="ECO:0000256" key="1">
    <source>
        <dbReference type="ARBA" id="ARBA00006382"/>
    </source>
</evidence>
<dbReference type="InterPro" id="IPR033922">
    <property type="entry name" value="NAD_bind_Glu_DH"/>
</dbReference>
<dbReference type="AlphaFoldDB" id="A0A0G1ZWE5"/>
<dbReference type="FunFam" id="3.40.50.10860:FF:000003">
    <property type="entry name" value="Glutamate dehydrogenase"/>
    <property type="match status" value="1"/>
</dbReference>
<dbReference type="SMART" id="SM00839">
    <property type="entry name" value="ELFV_dehydrog"/>
    <property type="match status" value="1"/>
</dbReference>